<dbReference type="STRING" id="240176.D6RNB4"/>
<evidence type="ECO:0000313" key="3">
    <source>
        <dbReference type="EMBL" id="EFI27536.1"/>
    </source>
</evidence>
<dbReference type="Proteomes" id="UP000001861">
    <property type="component" value="Unassembled WGS sequence"/>
</dbReference>
<dbReference type="InParanoid" id="D6RNB4"/>
<dbReference type="AlphaFoldDB" id="D6RNB4"/>
<dbReference type="EMBL" id="AACS02000006">
    <property type="protein sequence ID" value="EFI27536.1"/>
    <property type="molecule type" value="Genomic_DNA"/>
</dbReference>
<evidence type="ECO:0000313" key="4">
    <source>
        <dbReference type="Proteomes" id="UP000001861"/>
    </source>
</evidence>
<feature type="region of interest" description="Disordered" evidence="1">
    <location>
        <begin position="236"/>
        <end position="277"/>
    </location>
</feature>
<dbReference type="OMA" id="IPALICP"/>
<feature type="region of interest" description="Disordered" evidence="1">
    <location>
        <begin position="1"/>
        <end position="21"/>
    </location>
</feature>
<dbReference type="HOGENOM" id="CLU_030738_0_0_1"/>
<name>D6RNB4_COPC7</name>
<accession>D6RNB4</accession>
<dbReference type="InterPro" id="IPR011011">
    <property type="entry name" value="Znf_FYVE_PHD"/>
</dbReference>
<dbReference type="CDD" id="cd04370">
    <property type="entry name" value="BAH"/>
    <property type="match status" value="1"/>
</dbReference>
<dbReference type="VEuPathDB" id="FungiDB:CC1G_15573"/>
<dbReference type="PANTHER" id="PTHR46364">
    <property type="entry name" value="OS08G0421900 PROTEIN"/>
    <property type="match status" value="1"/>
</dbReference>
<dbReference type="OrthoDB" id="10259622at2759"/>
<dbReference type="PROSITE" id="PS51038">
    <property type="entry name" value="BAH"/>
    <property type="match status" value="1"/>
</dbReference>
<comment type="caution">
    <text evidence="3">The sequence shown here is derived from an EMBL/GenBank/DDBJ whole genome shotgun (WGS) entry which is preliminary data.</text>
</comment>
<dbReference type="GeneID" id="9380125"/>
<sequence length="378" mass="42195">MAPRSRGKAKEKKGRGSLMVEKVPTDDEWARMAKFGSFTVSDDDDVLHQFPRGSTATVLPSHCSPGEDTPSHDYWVARIRDIRARVDEVGENEVWVRVQWYYGPSDVAGVLKSFNTKPCGKYERILSDHFDYVAPEAFNEVVNVHQLRDDDPEQPYIDRDSFYSRYEIERQARRLKPKPGTNSCVCAKPYNPDDPSEASLMHFCPRPRCRKWYHRTCLVKQGSRETCTARSRSLRLISTSPDDDQPMSLSERIPMPPSKRTRHSHGGNGTTKSDDVDPTVASALDQVPDGLVLVSEQPIVRGALYERGGVSGNVRAVVNARRLVYEALAGKTTPSNWEELVLGAPGSESSSTLDDTVVKIKGKRTNPSLLCPECSSAI</sequence>
<dbReference type="InterPro" id="IPR043151">
    <property type="entry name" value="BAH_sf"/>
</dbReference>
<dbReference type="eggNOG" id="ENOG502RSEA">
    <property type="taxonomic scope" value="Eukaryota"/>
</dbReference>
<organism evidence="3 4">
    <name type="scientific">Coprinopsis cinerea (strain Okayama-7 / 130 / ATCC MYA-4618 / FGSC 9003)</name>
    <name type="common">Inky cap fungus</name>
    <name type="synonym">Hormographiella aspergillata</name>
    <dbReference type="NCBI Taxonomy" id="240176"/>
    <lineage>
        <taxon>Eukaryota</taxon>
        <taxon>Fungi</taxon>
        <taxon>Dikarya</taxon>
        <taxon>Basidiomycota</taxon>
        <taxon>Agaricomycotina</taxon>
        <taxon>Agaricomycetes</taxon>
        <taxon>Agaricomycetidae</taxon>
        <taxon>Agaricales</taxon>
        <taxon>Agaricineae</taxon>
        <taxon>Psathyrellaceae</taxon>
        <taxon>Coprinopsis</taxon>
    </lineage>
</organism>
<feature type="domain" description="BAH" evidence="2">
    <location>
        <begin position="48"/>
        <end position="179"/>
    </location>
</feature>
<dbReference type="GO" id="GO:0003682">
    <property type="term" value="F:chromatin binding"/>
    <property type="evidence" value="ECO:0007669"/>
    <property type="project" value="InterPro"/>
</dbReference>
<evidence type="ECO:0000256" key="1">
    <source>
        <dbReference type="SAM" id="MobiDB-lite"/>
    </source>
</evidence>
<proteinExistence type="predicted"/>
<evidence type="ECO:0000259" key="2">
    <source>
        <dbReference type="PROSITE" id="PS51038"/>
    </source>
</evidence>
<dbReference type="Pfam" id="PF01426">
    <property type="entry name" value="BAH"/>
    <property type="match status" value="1"/>
</dbReference>
<dbReference type="InterPro" id="IPR001025">
    <property type="entry name" value="BAH_dom"/>
</dbReference>
<keyword evidence="4" id="KW-1185">Reference proteome</keyword>
<protein>
    <recommendedName>
        <fullName evidence="2">BAH domain-containing protein</fullName>
    </recommendedName>
</protein>
<dbReference type="Gene3D" id="2.30.30.490">
    <property type="match status" value="1"/>
</dbReference>
<reference evidence="3 4" key="1">
    <citation type="journal article" date="2010" name="Proc. Natl. Acad. Sci. U.S.A.">
        <title>Insights into evolution of multicellular fungi from the assembled chromosomes of the mushroom Coprinopsis cinerea (Coprinus cinereus).</title>
        <authorList>
            <person name="Stajich J.E."/>
            <person name="Wilke S.K."/>
            <person name="Ahren D."/>
            <person name="Au C.H."/>
            <person name="Birren B.W."/>
            <person name="Borodovsky M."/>
            <person name="Burns C."/>
            <person name="Canback B."/>
            <person name="Casselton L.A."/>
            <person name="Cheng C.K."/>
            <person name="Deng J."/>
            <person name="Dietrich F.S."/>
            <person name="Fargo D.C."/>
            <person name="Farman M.L."/>
            <person name="Gathman A.C."/>
            <person name="Goldberg J."/>
            <person name="Guigo R."/>
            <person name="Hoegger P.J."/>
            <person name="Hooker J.B."/>
            <person name="Huggins A."/>
            <person name="James T.Y."/>
            <person name="Kamada T."/>
            <person name="Kilaru S."/>
            <person name="Kodira C."/>
            <person name="Kues U."/>
            <person name="Kupfer D."/>
            <person name="Kwan H.S."/>
            <person name="Lomsadze A."/>
            <person name="Li W."/>
            <person name="Lilly W.W."/>
            <person name="Ma L.J."/>
            <person name="Mackey A.J."/>
            <person name="Manning G."/>
            <person name="Martin F."/>
            <person name="Muraguchi H."/>
            <person name="Natvig D.O."/>
            <person name="Palmerini H."/>
            <person name="Ramesh M.A."/>
            <person name="Rehmeyer C.J."/>
            <person name="Roe B.A."/>
            <person name="Shenoy N."/>
            <person name="Stanke M."/>
            <person name="Ter-Hovhannisyan V."/>
            <person name="Tunlid A."/>
            <person name="Velagapudi R."/>
            <person name="Vision T.J."/>
            <person name="Zeng Q."/>
            <person name="Zolan M.E."/>
            <person name="Pukkila P.J."/>
        </authorList>
    </citation>
    <scope>NUCLEOTIDE SEQUENCE [LARGE SCALE GENOMIC DNA]</scope>
    <source>
        <strain evidence="4">Okayama-7 / 130 / ATCC MYA-4618 / FGSC 9003</strain>
    </source>
</reference>
<dbReference type="SUPFAM" id="SSF57903">
    <property type="entry name" value="FYVE/PHD zinc finger"/>
    <property type="match status" value="1"/>
</dbReference>
<feature type="compositionally biased region" description="Basic residues" evidence="1">
    <location>
        <begin position="1"/>
        <end position="15"/>
    </location>
</feature>
<dbReference type="KEGG" id="cci:CC1G_15573"/>
<gene>
    <name evidence="3" type="ORF">CC1G_15573</name>
</gene>
<dbReference type="RefSeq" id="XP_002911030.1">
    <property type="nucleotide sequence ID" value="XM_002910984.1"/>
</dbReference>